<name>A0A6L8KG39_9BURK</name>
<dbReference type="AlphaFoldDB" id="A0A6L8KG39"/>
<comment type="caution">
    <text evidence="2">The sequence shown here is derived from an EMBL/GenBank/DDBJ whole genome shotgun (WGS) entry which is preliminary data.</text>
</comment>
<accession>A0A6L8KG39</accession>
<dbReference type="PROSITE" id="PS51257">
    <property type="entry name" value="PROKAR_LIPOPROTEIN"/>
    <property type="match status" value="1"/>
</dbReference>
<feature type="signal peptide" evidence="1">
    <location>
        <begin position="1"/>
        <end position="19"/>
    </location>
</feature>
<organism evidence="2 3">
    <name type="scientific">Duganella flavida</name>
    <dbReference type="NCBI Taxonomy" id="2692175"/>
    <lineage>
        <taxon>Bacteria</taxon>
        <taxon>Pseudomonadati</taxon>
        <taxon>Pseudomonadota</taxon>
        <taxon>Betaproteobacteria</taxon>
        <taxon>Burkholderiales</taxon>
        <taxon>Oxalobacteraceae</taxon>
        <taxon>Telluria group</taxon>
        <taxon>Duganella</taxon>
    </lineage>
</organism>
<dbReference type="RefSeq" id="WP_161009498.1">
    <property type="nucleotide sequence ID" value="NZ_WWCN01000022.1"/>
</dbReference>
<feature type="chain" id="PRO_5027066592" evidence="1">
    <location>
        <begin position="20"/>
        <end position="193"/>
    </location>
</feature>
<dbReference type="EMBL" id="WWCN01000022">
    <property type="protein sequence ID" value="MYM26055.1"/>
    <property type="molecule type" value="Genomic_DNA"/>
</dbReference>
<evidence type="ECO:0000313" key="3">
    <source>
        <dbReference type="Proteomes" id="UP000479335"/>
    </source>
</evidence>
<gene>
    <name evidence="2" type="ORF">GTP46_25835</name>
</gene>
<proteinExistence type="predicted"/>
<protein>
    <submittedName>
        <fullName evidence="2">Uncharacterized protein</fullName>
    </submittedName>
</protein>
<keyword evidence="1" id="KW-0732">Signal</keyword>
<keyword evidence="3" id="KW-1185">Reference proteome</keyword>
<evidence type="ECO:0000313" key="2">
    <source>
        <dbReference type="EMBL" id="MYM26055.1"/>
    </source>
</evidence>
<sequence length="193" mass="22112">MIKNHIILIIFLLSGCANQMERNSNTPSNQSHQNARLPDGIWKGTLQLVGAYSDNTDTNSDGEKIEKTTDFMVTICDGKGMFWPKLDDENYSISLTEYKNDSNYGNHLIYFQDADRNDKVKPSWVETQSMLLIEVSHNVLRAQWSRSVSNPKLGEENKERNFFISGIGPLKRTSDGCPVEMLQIYKERMEKLQ</sequence>
<dbReference type="Proteomes" id="UP000479335">
    <property type="component" value="Unassembled WGS sequence"/>
</dbReference>
<reference evidence="2 3" key="1">
    <citation type="submission" date="2019-12" db="EMBL/GenBank/DDBJ databases">
        <title>Novel species isolated from a subtropical stream in China.</title>
        <authorList>
            <person name="Lu H."/>
        </authorList>
    </citation>
    <scope>NUCLEOTIDE SEQUENCE [LARGE SCALE GENOMIC DNA]</scope>
    <source>
        <strain evidence="2 3">FT135W</strain>
    </source>
</reference>
<evidence type="ECO:0000256" key="1">
    <source>
        <dbReference type="SAM" id="SignalP"/>
    </source>
</evidence>